<dbReference type="InterPro" id="IPR051327">
    <property type="entry name" value="MATE_MepA_subfamily"/>
</dbReference>
<dbReference type="PANTHER" id="PTHR43823:SF3">
    <property type="entry name" value="MULTIDRUG EXPORT PROTEIN MEPA"/>
    <property type="match status" value="1"/>
</dbReference>
<evidence type="ECO:0000256" key="3">
    <source>
        <dbReference type="ARBA" id="ARBA00022106"/>
    </source>
</evidence>
<evidence type="ECO:0000313" key="12">
    <source>
        <dbReference type="Proteomes" id="UP000886890"/>
    </source>
</evidence>
<dbReference type="PANTHER" id="PTHR43823">
    <property type="entry name" value="SPORULATION PROTEIN YKVU"/>
    <property type="match status" value="1"/>
</dbReference>
<evidence type="ECO:0000256" key="6">
    <source>
        <dbReference type="ARBA" id="ARBA00022692"/>
    </source>
</evidence>
<comment type="caution">
    <text evidence="11">The sequence shown here is derived from an EMBL/GenBank/DDBJ whole genome shotgun (WGS) entry which is preliminary data.</text>
</comment>
<dbReference type="EMBL" id="DXEK01000114">
    <property type="protein sequence ID" value="HIX77305.1"/>
    <property type="molecule type" value="Genomic_DNA"/>
</dbReference>
<organism evidence="11 12">
    <name type="scientific">Candidatus Fusicatenibacter merdavium</name>
    <dbReference type="NCBI Taxonomy" id="2838600"/>
    <lineage>
        <taxon>Bacteria</taxon>
        <taxon>Bacillati</taxon>
        <taxon>Bacillota</taxon>
        <taxon>Clostridia</taxon>
        <taxon>Lachnospirales</taxon>
        <taxon>Lachnospiraceae</taxon>
        <taxon>Fusicatenibacter</taxon>
    </lineage>
</organism>
<proteinExistence type="inferred from homology"/>
<dbReference type="GO" id="GO:0015297">
    <property type="term" value="F:antiporter activity"/>
    <property type="evidence" value="ECO:0007669"/>
    <property type="project" value="InterPro"/>
</dbReference>
<dbReference type="GO" id="GO:0042910">
    <property type="term" value="F:xenobiotic transmembrane transporter activity"/>
    <property type="evidence" value="ECO:0007669"/>
    <property type="project" value="InterPro"/>
</dbReference>
<comment type="subcellular location">
    <subcellularLocation>
        <location evidence="1">Cell membrane</location>
        <topology evidence="1">Multi-pass membrane protein</topology>
    </subcellularLocation>
</comment>
<feature type="transmembrane region" description="Helical" evidence="10">
    <location>
        <begin position="60"/>
        <end position="85"/>
    </location>
</feature>
<accession>A0A9D2BHZ4</accession>
<dbReference type="NCBIfam" id="TIGR00797">
    <property type="entry name" value="matE"/>
    <property type="match status" value="1"/>
</dbReference>
<dbReference type="InterPro" id="IPR048279">
    <property type="entry name" value="MdtK-like"/>
</dbReference>
<dbReference type="AlphaFoldDB" id="A0A9D2BHZ4"/>
<feature type="transmembrane region" description="Helical" evidence="10">
    <location>
        <begin position="243"/>
        <end position="267"/>
    </location>
</feature>
<sequence length="452" mass="48974">MRAIKDKTEVFETMPIRRAVGLQILPAIASQMIALIYNLADTYFVGLLNEPNQTAAITVVYSSFVMLTAVSNLFGVGGASALSRALGKKSPEDARNIASISIWGGILCSLIFSLLFLVFSRPVLVLCGATPEIYDIAFGYALWVVVIGGPGTILNNLLANLVRAEGSAAAASIGVSMGGILNILLDPFFVLPQFLHMGAVGAGIATALSNLAAAVFFLIWLAVKHKKTVVNLHPARLRHTARYLKVILSIGFPSAVQYALTVVAIAAQSSFVSRYSTEAVAALGIVKKLDQLPLYFSIGVSNGLLPLLAYNYSAGNQERRRGIFRLGCLISLGFSLCCLIIYELFAPNLSSLFIDDPVTIRYGADFLRRMVTAMPMMSVCYPMIIQFQAMGKFKESLVCSVIRKGVLDIPLLFLMNGFLGLYGCMWVQPIVDSISLITAGIFYRRLKKAENI</sequence>
<evidence type="ECO:0000256" key="10">
    <source>
        <dbReference type="SAM" id="Phobius"/>
    </source>
</evidence>
<comment type="similarity">
    <text evidence="2">Belongs to the multi antimicrobial extrusion (MATE) (TC 2.A.66.1) family. MepA subfamily.</text>
</comment>
<keyword evidence="5" id="KW-1003">Cell membrane</keyword>
<dbReference type="Proteomes" id="UP000886890">
    <property type="component" value="Unassembled WGS sequence"/>
</dbReference>
<keyword evidence="7 10" id="KW-1133">Transmembrane helix</keyword>
<dbReference type="InterPro" id="IPR002528">
    <property type="entry name" value="MATE_fam"/>
</dbReference>
<evidence type="ECO:0000256" key="8">
    <source>
        <dbReference type="ARBA" id="ARBA00023136"/>
    </source>
</evidence>
<feature type="transmembrane region" description="Helical" evidence="10">
    <location>
        <begin position="166"/>
        <end position="185"/>
    </location>
</feature>
<reference evidence="11" key="1">
    <citation type="journal article" date="2021" name="PeerJ">
        <title>Extensive microbial diversity within the chicken gut microbiome revealed by metagenomics and culture.</title>
        <authorList>
            <person name="Gilroy R."/>
            <person name="Ravi A."/>
            <person name="Getino M."/>
            <person name="Pursley I."/>
            <person name="Horton D.L."/>
            <person name="Alikhan N.F."/>
            <person name="Baker D."/>
            <person name="Gharbi K."/>
            <person name="Hall N."/>
            <person name="Watson M."/>
            <person name="Adriaenssens E.M."/>
            <person name="Foster-Nyarko E."/>
            <person name="Jarju S."/>
            <person name="Secka A."/>
            <person name="Antonio M."/>
            <person name="Oren A."/>
            <person name="Chaudhuri R.R."/>
            <person name="La Ragione R."/>
            <person name="Hildebrand F."/>
            <person name="Pallen M.J."/>
        </authorList>
    </citation>
    <scope>NUCLEOTIDE SEQUENCE</scope>
    <source>
        <strain evidence="11">CHK183-1962</strain>
    </source>
</reference>
<feature type="transmembrane region" description="Helical" evidence="10">
    <location>
        <begin position="140"/>
        <end position="159"/>
    </location>
</feature>
<keyword evidence="6 10" id="KW-0812">Transmembrane</keyword>
<feature type="transmembrane region" description="Helical" evidence="10">
    <location>
        <begin position="425"/>
        <end position="443"/>
    </location>
</feature>
<dbReference type="GO" id="GO:0005886">
    <property type="term" value="C:plasma membrane"/>
    <property type="evidence" value="ECO:0007669"/>
    <property type="project" value="UniProtKB-SubCell"/>
</dbReference>
<dbReference type="GO" id="GO:0046677">
    <property type="term" value="P:response to antibiotic"/>
    <property type="evidence" value="ECO:0007669"/>
    <property type="project" value="UniProtKB-KW"/>
</dbReference>
<reference evidence="11" key="2">
    <citation type="submission" date="2021-04" db="EMBL/GenBank/DDBJ databases">
        <authorList>
            <person name="Gilroy R."/>
        </authorList>
    </citation>
    <scope>NUCLEOTIDE SEQUENCE</scope>
    <source>
        <strain evidence="11">CHK183-1962</strain>
    </source>
</reference>
<dbReference type="InterPro" id="IPR045070">
    <property type="entry name" value="MATE_MepA-like"/>
</dbReference>
<evidence type="ECO:0000256" key="2">
    <source>
        <dbReference type="ARBA" id="ARBA00008417"/>
    </source>
</evidence>
<keyword evidence="8 10" id="KW-0472">Membrane</keyword>
<keyword evidence="9" id="KW-0046">Antibiotic resistance</keyword>
<evidence type="ECO:0000256" key="9">
    <source>
        <dbReference type="ARBA" id="ARBA00023251"/>
    </source>
</evidence>
<evidence type="ECO:0000256" key="1">
    <source>
        <dbReference type="ARBA" id="ARBA00004651"/>
    </source>
</evidence>
<dbReference type="Pfam" id="PF01554">
    <property type="entry name" value="MatE"/>
    <property type="match status" value="2"/>
</dbReference>
<feature type="transmembrane region" description="Helical" evidence="10">
    <location>
        <begin position="322"/>
        <end position="346"/>
    </location>
</feature>
<name>A0A9D2BHZ4_9FIRM</name>
<evidence type="ECO:0000256" key="5">
    <source>
        <dbReference type="ARBA" id="ARBA00022475"/>
    </source>
</evidence>
<evidence type="ECO:0000256" key="4">
    <source>
        <dbReference type="ARBA" id="ARBA00022448"/>
    </source>
</evidence>
<keyword evidence="4" id="KW-0813">Transport</keyword>
<feature type="transmembrane region" description="Helical" evidence="10">
    <location>
        <begin position="197"/>
        <end position="223"/>
    </location>
</feature>
<evidence type="ECO:0000256" key="7">
    <source>
        <dbReference type="ARBA" id="ARBA00022989"/>
    </source>
</evidence>
<dbReference type="CDD" id="cd13143">
    <property type="entry name" value="MATE_MepA_like"/>
    <property type="match status" value="1"/>
</dbReference>
<feature type="transmembrane region" description="Helical" evidence="10">
    <location>
        <begin position="292"/>
        <end position="310"/>
    </location>
</feature>
<feature type="transmembrane region" description="Helical" evidence="10">
    <location>
        <begin position="97"/>
        <end position="120"/>
    </location>
</feature>
<gene>
    <name evidence="11" type="ORF">H9734_06905</name>
</gene>
<protein>
    <recommendedName>
        <fullName evidence="3">Multidrug export protein MepA</fullName>
    </recommendedName>
</protein>
<dbReference type="PIRSF" id="PIRSF006603">
    <property type="entry name" value="DinF"/>
    <property type="match status" value="1"/>
</dbReference>
<evidence type="ECO:0000313" key="11">
    <source>
        <dbReference type="EMBL" id="HIX77305.1"/>
    </source>
</evidence>
<feature type="transmembrane region" description="Helical" evidence="10">
    <location>
        <begin position="20"/>
        <end position="40"/>
    </location>
</feature>